<organism evidence="5 6">
    <name type="scientific">Diacronema lutheri</name>
    <name type="common">Unicellular marine alga</name>
    <name type="synonym">Monochrysis lutheri</name>
    <dbReference type="NCBI Taxonomy" id="2081491"/>
    <lineage>
        <taxon>Eukaryota</taxon>
        <taxon>Haptista</taxon>
        <taxon>Haptophyta</taxon>
        <taxon>Pavlovophyceae</taxon>
        <taxon>Pavlovales</taxon>
        <taxon>Pavlovaceae</taxon>
        <taxon>Diacronema</taxon>
    </lineage>
</organism>
<reference evidence="5" key="1">
    <citation type="submission" date="2021-05" db="EMBL/GenBank/DDBJ databases">
        <title>The genome of the haptophyte Pavlova lutheri (Diacronema luteri, Pavlovales) - a model for lipid biosynthesis in eukaryotic algae.</title>
        <authorList>
            <person name="Hulatt C.J."/>
            <person name="Posewitz M.C."/>
        </authorList>
    </citation>
    <scope>NUCLEOTIDE SEQUENCE</scope>
    <source>
        <strain evidence="5">NIVA-4/92</strain>
    </source>
</reference>
<dbReference type="Proteomes" id="UP000751190">
    <property type="component" value="Unassembled WGS sequence"/>
</dbReference>
<comment type="subcellular location">
    <subcellularLocation>
        <location evidence="1">Nucleus</location>
    </subcellularLocation>
</comment>
<dbReference type="InterPro" id="IPR001748">
    <property type="entry name" value="BUD31"/>
</dbReference>
<evidence type="ECO:0000313" key="5">
    <source>
        <dbReference type="EMBL" id="KAG8469486.1"/>
    </source>
</evidence>
<name>A0A8J5XV07_DIALT</name>
<feature type="compositionally biased region" description="Acidic residues" evidence="4">
    <location>
        <begin position="179"/>
        <end position="190"/>
    </location>
</feature>
<dbReference type="PANTHER" id="PTHR19411">
    <property type="entry name" value="PROTEIN BUD31-RELATED"/>
    <property type="match status" value="1"/>
</dbReference>
<dbReference type="GO" id="GO:0000398">
    <property type="term" value="P:mRNA splicing, via spliceosome"/>
    <property type="evidence" value="ECO:0007669"/>
    <property type="project" value="TreeGrafter"/>
</dbReference>
<sequence>MSWRVRVGSKPKPDGWEQIEPSIDFFENKLKEAVNEPHEGKRKAESQWPIHRIHYEKNRYIYELYYREAKISAELYEFLARHKIIDTALISKWRKSGYEILCSMSAINKNSTNFGTSSICRVPLAQRSGHIAPSHTTGCVSCASGDGINGGPIWWTDPHTLWAARPKKRGKPASGPSAEDADALDEPEDPEVAKRLKALRGSEPEDPQVAARLAALRGDARPPD</sequence>
<comment type="similarity">
    <text evidence="2">Belongs to the BUD31 (G10) family.</text>
</comment>
<proteinExistence type="inferred from homology"/>
<evidence type="ECO:0000313" key="6">
    <source>
        <dbReference type="Proteomes" id="UP000751190"/>
    </source>
</evidence>
<gene>
    <name evidence="5" type="ORF">KFE25_005941</name>
</gene>
<dbReference type="PRINTS" id="PR00322">
    <property type="entry name" value="G10"/>
</dbReference>
<accession>A0A8J5XV07</accession>
<keyword evidence="3" id="KW-0539">Nucleus</keyword>
<dbReference type="OMA" id="CAPSASC"/>
<protein>
    <recommendedName>
        <fullName evidence="7">G10 protein</fullName>
    </recommendedName>
</protein>
<dbReference type="PANTHER" id="PTHR19411:SF0">
    <property type="entry name" value="PROTEIN BUD31 HOMOLOG"/>
    <property type="match status" value="1"/>
</dbReference>
<keyword evidence="6" id="KW-1185">Reference proteome</keyword>
<dbReference type="EMBL" id="JAGTXO010000002">
    <property type="protein sequence ID" value="KAG8469486.1"/>
    <property type="molecule type" value="Genomic_DNA"/>
</dbReference>
<dbReference type="AlphaFoldDB" id="A0A8J5XV07"/>
<feature type="region of interest" description="Disordered" evidence="4">
    <location>
        <begin position="165"/>
        <end position="190"/>
    </location>
</feature>
<evidence type="ECO:0000256" key="4">
    <source>
        <dbReference type="SAM" id="MobiDB-lite"/>
    </source>
</evidence>
<evidence type="ECO:0000256" key="1">
    <source>
        <dbReference type="ARBA" id="ARBA00004123"/>
    </source>
</evidence>
<dbReference type="OrthoDB" id="277109at2759"/>
<comment type="caution">
    <text evidence="5">The sequence shown here is derived from an EMBL/GenBank/DDBJ whole genome shotgun (WGS) entry which is preliminary data.</text>
</comment>
<evidence type="ECO:0000256" key="2">
    <source>
        <dbReference type="ARBA" id="ARBA00005287"/>
    </source>
</evidence>
<dbReference type="GO" id="GO:0005681">
    <property type="term" value="C:spliceosomal complex"/>
    <property type="evidence" value="ECO:0007669"/>
    <property type="project" value="TreeGrafter"/>
</dbReference>
<evidence type="ECO:0008006" key="7">
    <source>
        <dbReference type="Google" id="ProtNLM"/>
    </source>
</evidence>
<evidence type="ECO:0000256" key="3">
    <source>
        <dbReference type="ARBA" id="ARBA00023242"/>
    </source>
</evidence>
<dbReference type="Pfam" id="PF01125">
    <property type="entry name" value="BUD31"/>
    <property type="match status" value="1"/>
</dbReference>